<dbReference type="GO" id="GO:0016740">
    <property type="term" value="F:transferase activity"/>
    <property type="evidence" value="ECO:0007669"/>
    <property type="project" value="UniProtKB-KW"/>
</dbReference>
<dbReference type="GO" id="GO:0016192">
    <property type="term" value="P:vesicle-mediated transport"/>
    <property type="evidence" value="ECO:0007669"/>
    <property type="project" value="TreeGrafter"/>
</dbReference>
<dbReference type="GO" id="GO:0005829">
    <property type="term" value="C:cytosol"/>
    <property type="evidence" value="ECO:0007669"/>
    <property type="project" value="TreeGrafter"/>
</dbReference>
<dbReference type="AlphaFoldDB" id="A0A5N5T6X8"/>
<evidence type="ECO:0000313" key="3">
    <source>
        <dbReference type="EMBL" id="KAB7501798.1"/>
    </source>
</evidence>
<dbReference type="PRINTS" id="PR00891">
    <property type="entry name" value="RABGDIREP"/>
</dbReference>
<protein>
    <submittedName>
        <fullName evidence="3">Rab proteins geranylgeranyltransferase component A 1</fullName>
    </submittedName>
</protein>
<comment type="caution">
    <text evidence="3">The sequence shown here is derived from an EMBL/GenBank/DDBJ whole genome shotgun (WGS) entry which is preliminary data.</text>
</comment>
<comment type="similarity">
    <text evidence="1">Belongs to the Rab GDI family.</text>
</comment>
<keyword evidence="3" id="KW-0808">Transferase</keyword>
<name>A0A5N5T6X8_9CRUS</name>
<dbReference type="Proteomes" id="UP000326759">
    <property type="component" value="Unassembled WGS sequence"/>
</dbReference>
<dbReference type="PANTHER" id="PTHR11787:SF4">
    <property type="entry name" value="CHM, RAB ESCORT PROTEIN 1"/>
    <property type="match status" value="1"/>
</dbReference>
<dbReference type="GO" id="GO:0005634">
    <property type="term" value="C:nucleus"/>
    <property type="evidence" value="ECO:0007669"/>
    <property type="project" value="TreeGrafter"/>
</dbReference>
<evidence type="ECO:0000256" key="2">
    <source>
        <dbReference type="SAM" id="MobiDB-lite"/>
    </source>
</evidence>
<feature type="region of interest" description="Disordered" evidence="2">
    <location>
        <begin position="51"/>
        <end position="77"/>
    </location>
</feature>
<dbReference type="EMBL" id="SEYY01009477">
    <property type="protein sequence ID" value="KAB7501798.1"/>
    <property type="molecule type" value="Genomic_DNA"/>
</dbReference>
<keyword evidence="4" id="KW-1185">Reference proteome</keyword>
<dbReference type="SUPFAM" id="SSF51905">
    <property type="entry name" value="FAD/NAD(P)-binding domain"/>
    <property type="match status" value="1"/>
</dbReference>
<dbReference type="PANTHER" id="PTHR11787">
    <property type="entry name" value="RAB GDP-DISSOCIATION INHIBITOR"/>
    <property type="match status" value="1"/>
</dbReference>
<dbReference type="Gene3D" id="3.30.519.10">
    <property type="entry name" value="Guanine Nucleotide Dissociation Inhibitor, domain 2"/>
    <property type="match status" value="1"/>
</dbReference>
<accession>A0A5N5T6X8</accession>
<reference evidence="3 4" key="1">
    <citation type="journal article" date="2019" name="PLoS Biol.">
        <title>Sex chromosomes control vertical transmission of feminizing Wolbachia symbionts in an isopod.</title>
        <authorList>
            <person name="Becking T."/>
            <person name="Chebbi M.A."/>
            <person name="Giraud I."/>
            <person name="Moumen B."/>
            <person name="Laverre T."/>
            <person name="Caubet Y."/>
            <person name="Peccoud J."/>
            <person name="Gilbert C."/>
            <person name="Cordaux R."/>
        </authorList>
    </citation>
    <scope>NUCLEOTIDE SEQUENCE [LARGE SCALE GENOMIC DNA]</scope>
    <source>
        <strain evidence="3">ANa2</strain>
        <tissue evidence="3">Whole body excluding digestive tract and cuticle</tissue>
    </source>
</reference>
<dbReference type="InterPro" id="IPR036188">
    <property type="entry name" value="FAD/NAD-bd_sf"/>
</dbReference>
<dbReference type="InterPro" id="IPR018203">
    <property type="entry name" value="GDP_dissociation_inhibitor"/>
</dbReference>
<dbReference type="Gene3D" id="3.50.50.60">
    <property type="entry name" value="FAD/NAD(P)-binding domain"/>
    <property type="match status" value="1"/>
</dbReference>
<proteinExistence type="inferred from homology"/>
<organism evidence="3 4">
    <name type="scientific">Armadillidium nasatum</name>
    <dbReference type="NCBI Taxonomy" id="96803"/>
    <lineage>
        <taxon>Eukaryota</taxon>
        <taxon>Metazoa</taxon>
        <taxon>Ecdysozoa</taxon>
        <taxon>Arthropoda</taxon>
        <taxon>Crustacea</taxon>
        <taxon>Multicrustacea</taxon>
        <taxon>Malacostraca</taxon>
        <taxon>Eumalacostraca</taxon>
        <taxon>Peracarida</taxon>
        <taxon>Isopoda</taxon>
        <taxon>Oniscidea</taxon>
        <taxon>Crinocheta</taxon>
        <taxon>Armadillidiidae</taxon>
        <taxon>Armadillidium</taxon>
    </lineage>
</organism>
<dbReference type="OrthoDB" id="1923006at2759"/>
<dbReference type="GO" id="GO:0005092">
    <property type="term" value="F:GDP-dissociation inhibitor activity"/>
    <property type="evidence" value="ECO:0007669"/>
    <property type="project" value="InterPro"/>
</dbReference>
<dbReference type="GO" id="GO:0007264">
    <property type="term" value="P:small GTPase-mediated signal transduction"/>
    <property type="evidence" value="ECO:0007669"/>
    <property type="project" value="InterPro"/>
</dbReference>
<gene>
    <name evidence="3" type="primary">Chm</name>
    <name evidence="3" type="ORF">Anas_05716</name>
</gene>
<evidence type="ECO:0000313" key="4">
    <source>
        <dbReference type="Proteomes" id="UP000326759"/>
    </source>
</evidence>
<dbReference type="Pfam" id="PF00996">
    <property type="entry name" value="GDI"/>
    <property type="match status" value="1"/>
</dbReference>
<evidence type="ECO:0000256" key="1">
    <source>
        <dbReference type="ARBA" id="ARBA00005593"/>
    </source>
</evidence>
<dbReference type="GO" id="GO:0005968">
    <property type="term" value="C:Rab-protein geranylgeranyltransferase complex"/>
    <property type="evidence" value="ECO:0007669"/>
    <property type="project" value="TreeGrafter"/>
</dbReference>
<sequence>MENELTSNFDVIVLGTDPEPVGLLKEGEELSALSLPNSLYDGVKYQWHVPEEEEVSSETQNPDEGGATASDDAVQGSRNVTGEAKKNLGSKKSLVNCNRKFNIDLAPKILFSRGALVELLISSNVARYVEFKCITRVLTWVDEQNGGNPSGGKLVVVPCSRSDVFTTDVISLVEKRLLMKFLEFCYLHEKNKEEWADFADKPFKEFLESRDLTPKLIHFITSAIGMVDEEANTEEGLRKTSLFLNSLGRYGSMPFLFTLFGSGEMPQAFCRLCAVFEGIYMLRRSVEYVIIKEGMFCGIASEGERFTGEHLVMDCGL</sequence>